<dbReference type="Gene3D" id="1.20.1270.10">
    <property type="match status" value="1"/>
</dbReference>
<dbReference type="SUPFAM" id="SSF100934">
    <property type="entry name" value="Heat shock protein 70kD (HSP70), C-terminal subdomain"/>
    <property type="match status" value="1"/>
</dbReference>
<reference evidence="2 3" key="1">
    <citation type="submission" date="2021-05" db="EMBL/GenBank/DDBJ databases">
        <title>Genome Assembly of Synthetic Allotetraploid Brassica napus Reveals Homoeologous Exchanges between Subgenomes.</title>
        <authorList>
            <person name="Davis J.T."/>
        </authorList>
    </citation>
    <scope>NUCLEOTIDE SEQUENCE [LARGE SCALE GENOMIC DNA]</scope>
    <source>
        <strain evidence="3">cv. Da-Ae</strain>
        <tissue evidence="2">Seedling</tissue>
    </source>
</reference>
<organism evidence="2 3">
    <name type="scientific">Brassica napus</name>
    <name type="common">Rape</name>
    <dbReference type="NCBI Taxonomy" id="3708"/>
    <lineage>
        <taxon>Eukaryota</taxon>
        <taxon>Viridiplantae</taxon>
        <taxon>Streptophyta</taxon>
        <taxon>Embryophyta</taxon>
        <taxon>Tracheophyta</taxon>
        <taxon>Spermatophyta</taxon>
        <taxon>Magnoliopsida</taxon>
        <taxon>eudicotyledons</taxon>
        <taxon>Gunneridae</taxon>
        <taxon>Pentapetalae</taxon>
        <taxon>rosids</taxon>
        <taxon>malvids</taxon>
        <taxon>Brassicales</taxon>
        <taxon>Brassicaceae</taxon>
        <taxon>Brassiceae</taxon>
        <taxon>Brassica</taxon>
    </lineage>
</organism>
<evidence type="ECO:0000313" key="3">
    <source>
        <dbReference type="Proteomes" id="UP000824890"/>
    </source>
</evidence>
<sequence length="207" mass="24071">MVWARMQERFLLGLDTLEGWPVSIQILIRREATWLESLHLGGGDDEFLQLTTQQLTKLTPKNAGGFKPSIKLPPALAVDISVIRRHHFLKKRPTIRIACIILEFTSVSKQWMISLKDNRIVIYPHERYAETRGCKKDREVVQEAEKHKSEDEEHKRRSKPRMLLRTMPTQRLCGNQLAEADEFEDKMKELESVCNPIIAKIWISPMS</sequence>
<evidence type="ECO:0000256" key="1">
    <source>
        <dbReference type="SAM" id="MobiDB-lite"/>
    </source>
</evidence>
<protein>
    <submittedName>
        <fullName evidence="2">Uncharacterized protein</fullName>
    </submittedName>
</protein>
<feature type="region of interest" description="Disordered" evidence="1">
    <location>
        <begin position="143"/>
        <end position="162"/>
    </location>
</feature>
<proteinExistence type="predicted"/>
<comment type="caution">
    <text evidence="2">The sequence shown here is derived from an EMBL/GenBank/DDBJ whole genome shotgun (WGS) entry which is preliminary data.</text>
</comment>
<accession>A0ABQ7YY02</accession>
<dbReference type="EMBL" id="JAGKQM010000016">
    <property type="protein sequence ID" value="KAH0872810.1"/>
    <property type="molecule type" value="Genomic_DNA"/>
</dbReference>
<dbReference type="Proteomes" id="UP000824890">
    <property type="component" value="Unassembled WGS sequence"/>
</dbReference>
<evidence type="ECO:0000313" key="2">
    <source>
        <dbReference type="EMBL" id="KAH0872810.1"/>
    </source>
</evidence>
<feature type="compositionally biased region" description="Basic and acidic residues" evidence="1">
    <location>
        <begin position="143"/>
        <end position="155"/>
    </location>
</feature>
<name>A0ABQ7YY02_BRANA</name>
<gene>
    <name evidence="2" type="ORF">HID58_070172</name>
</gene>
<keyword evidence="3" id="KW-1185">Reference proteome</keyword>
<dbReference type="InterPro" id="IPR029048">
    <property type="entry name" value="HSP70_C_sf"/>
</dbReference>